<evidence type="ECO:0000313" key="2">
    <source>
        <dbReference type="Proteomes" id="UP000198034"/>
    </source>
</evidence>
<evidence type="ECO:0008006" key="3">
    <source>
        <dbReference type="Google" id="ProtNLM"/>
    </source>
</evidence>
<dbReference type="EMBL" id="MTCY01000071">
    <property type="protein sequence ID" value="OWP74433.1"/>
    <property type="molecule type" value="Genomic_DNA"/>
</dbReference>
<evidence type="ECO:0000313" key="1">
    <source>
        <dbReference type="EMBL" id="OWP74433.1"/>
    </source>
</evidence>
<proteinExistence type="predicted"/>
<protein>
    <recommendedName>
        <fullName evidence="3">Lipoprotein</fullName>
    </recommendedName>
</protein>
<accession>A0A246G9I3</accession>
<dbReference type="PROSITE" id="PS51257">
    <property type="entry name" value="PROKAR_LIPOPROTEIN"/>
    <property type="match status" value="1"/>
</dbReference>
<sequence length="283" mass="33477">MKNFILFFLFTFSVISCRRNIEKEQPTILEKKCEFDLEKIKFNENVSLLYSKNVDIEDEILQDSIEIKKLPDSLFKYKISNIVTESFKFRVPQKDFGYLYKSPEIDSIAIFGKVNFNKLYCLTNLQKKPVAYFAETEFKDSKSRKIFIDSIIKKYGKPKYAFHISSNFNHSSREWELKEKTIQIETSTGFRMIAKSNEKANNETYYELNILIIDNRYKQNIINAHTLTVPDKINYNGKAYSYKRFQFPKTLKINDDFLLYSTSEAYAKDTLGIYNIDRENSDE</sequence>
<dbReference type="Proteomes" id="UP000198034">
    <property type="component" value="Unassembled WGS sequence"/>
</dbReference>
<comment type="caution">
    <text evidence="1">The sequence shown here is derived from an EMBL/GenBank/DDBJ whole genome shotgun (WGS) entry which is preliminary data.</text>
</comment>
<name>A0A246G9I3_9FLAO</name>
<organism evidence="1 2">
    <name type="scientific">Flavobacterium columnare</name>
    <dbReference type="NCBI Taxonomy" id="996"/>
    <lineage>
        <taxon>Bacteria</taxon>
        <taxon>Pseudomonadati</taxon>
        <taxon>Bacteroidota</taxon>
        <taxon>Flavobacteriia</taxon>
        <taxon>Flavobacteriales</taxon>
        <taxon>Flavobacteriaceae</taxon>
        <taxon>Flavobacterium</taxon>
    </lineage>
</organism>
<reference evidence="1 2" key="1">
    <citation type="journal article" date="2017" name="Infect. Genet. Evol.">
        <title>Comparative genome analysis of fish pathogen Flavobacterium columnare reveals extensive sequence diversity within the species.</title>
        <authorList>
            <person name="Kayansamruaj P."/>
            <person name="Dong H.T."/>
            <person name="Hirono I."/>
            <person name="Kondo H."/>
            <person name="Senapin S."/>
            <person name="Rodkhum C."/>
        </authorList>
    </citation>
    <scope>NUCLEOTIDE SEQUENCE [LARGE SCALE GENOMIC DNA]</scope>
    <source>
        <strain evidence="1 2">1214</strain>
    </source>
</reference>
<gene>
    <name evidence="1" type="ORF">BWK62_14360</name>
</gene>
<dbReference type="AlphaFoldDB" id="A0A246G9I3"/>